<dbReference type="InterPro" id="IPR027267">
    <property type="entry name" value="AH/BAR_dom_sf"/>
</dbReference>
<name>A0A914BYH4_9BILA</name>
<dbReference type="PANTHER" id="PTHR14166">
    <property type="entry name" value="SLIT-ROBO RHO GTPASE ACTIVATING PROTEIN"/>
    <property type="match status" value="1"/>
</dbReference>
<accession>A0A914BYH4</accession>
<dbReference type="SUPFAM" id="SSF103657">
    <property type="entry name" value="BAR/IMD domain-like"/>
    <property type="match status" value="1"/>
</dbReference>
<dbReference type="Gene3D" id="1.20.1270.60">
    <property type="entry name" value="Arfaptin homology (AH) domain/BAR domain"/>
    <property type="match status" value="1"/>
</dbReference>
<evidence type="ECO:0000256" key="1">
    <source>
        <dbReference type="ARBA" id="ARBA00023054"/>
    </source>
</evidence>
<organism evidence="3 4">
    <name type="scientific">Acrobeloides nanus</name>
    <dbReference type="NCBI Taxonomy" id="290746"/>
    <lineage>
        <taxon>Eukaryota</taxon>
        <taxon>Metazoa</taxon>
        <taxon>Ecdysozoa</taxon>
        <taxon>Nematoda</taxon>
        <taxon>Chromadorea</taxon>
        <taxon>Rhabditida</taxon>
        <taxon>Tylenchina</taxon>
        <taxon>Cephalobomorpha</taxon>
        <taxon>Cephaloboidea</taxon>
        <taxon>Cephalobidae</taxon>
        <taxon>Acrobeloides</taxon>
    </lineage>
</organism>
<dbReference type="WBParaSite" id="ACRNAN_Path_1297.g5077.t1">
    <property type="protein sequence ID" value="ACRNAN_Path_1297.g5077.t1"/>
    <property type="gene ID" value="ACRNAN_Path_1297.g5077"/>
</dbReference>
<dbReference type="Pfam" id="PF00611">
    <property type="entry name" value="FCH"/>
    <property type="match status" value="1"/>
</dbReference>
<reference evidence="4" key="1">
    <citation type="submission" date="2022-11" db="UniProtKB">
        <authorList>
            <consortium name="WormBaseParasite"/>
        </authorList>
    </citation>
    <scope>IDENTIFICATION</scope>
</reference>
<evidence type="ECO:0000313" key="3">
    <source>
        <dbReference type="Proteomes" id="UP000887540"/>
    </source>
</evidence>
<feature type="domain" description="FCH" evidence="2">
    <location>
        <begin position="16"/>
        <end position="112"/>
    </location>
</feature>
<keyword evidence="1" id="KW-0175">Coiled coil</keyword>
<dbReference type="InterPro" id="IPR051627">
    <property type="entry name" value="SLIT-ROBO_RhoGAP"/>
</dbReference>
<dbReference type="Proteomes" id="UP000887540">
    <property type="component" value="Unplaced"/>
</dbReference>
<proteinExistence type="predicted"/>
<dbReference type="AlphaFoldDB" id="A0A914BYH4"/>
<dbReference type="SMART" id="SM00055">
    <property type="entry name" value="FCH"/>
    <property type="match status" value="1"/>
</dbReference>
<keyword evidence="3" id="KW-1185">Reference proteome</keyword>
<sequence length="159" mass="18403">MSYKKNGSQDFQHQIKDIRGQLYDQVKCLEIRSETQVSILHEINDFFKKRAELDLEYAKQLDKLVKNTMLKHKNEKNRRANWHLYSLCSLWQQLVDDTKDEARQRGITAEIYNSHVTTSISARCALLQKLSKKVNTINKAAAGTCVPIPLHFLFHSGSV</sequence>
<dbReference type="InterPro" id="IPR001060">
    <property type="entry name" value="FCH_dom"/>
</dbReference>
<evidence type="ECO:0000313" key="4">
    <source>
        <dbReference type="WBParaSite" id="ACRNAN_Path_1297.g5077.t1"/>
    </source>
</evidence>
<evidence type="ECO:0000259" key="2">
    <source>
        <dbReference type="SMART" id="SM00055"/>
    </source>
</evidence>
<protein>
    <submittedName>
        <fullName evidence="4">FCH domain-containing protein</fullName>
    </submittedName>
</protein>